<dbReference type="AlphaFoldDB" id="A0A1J1DRN1"/>
<sequence length="58" mass="6756">MTFAWWHLLAALIPMLPVVRSIRHIWDHEFADPLQRALWLVYAVFLPVSAFLSGVKKP</sequence>
<feature type="transmembrane region" description="Helical" evidence="1">
    <location>
        <begin position="37"/>
        <end position="55"/>
    </location>
</feature>
<evidence type="ECO:0000313" key="2">
    <source>
        <dbReference type="EMBL" id="BAV92519.1"/>
    </source>
</evidence>
<organism evidence="2 3">
    <name type="scientific">Candidatus Desulfovibrio trichonymphae</name>
    <dbReference type="NCBI Taxonomy" id="1725232"/>
    <lineage>
        <taxon>Bacteria</taxon>
        <taxon>Pseudomonadati</taxon>
        <taxon>Thermodesulfobacteriota</taxon>
        <taxon>Desulfovibrionia</taxon>
        <taxon>Desulfovibrionales</taxon>
        <taxon>Desulfovibrionaceae</taxon>
        <taxon>Desulfovibrio</taxon>
    </lineage>
</organism>
<dbReference type="KEGG" id="dtr:RSDT_1007"/>
<dbReference type="RefSeq" id="WP_231941833.1">
    <property type="nucleotide sequence ID" value="NZ_AP017368.1"/>
</dbReference>
<dbReference type="Proteomes" id="UP000242645">
    <property type="component" value="Chromosome"/>
</dbReference>
<keyword evidence="1" id="KW-0812">Transmembrane</keyword>
<evidence type="ECO:0000256" key="1">
    <source>
        <dbReference type="SAM" id="Phobius"/>
    </source>
</evidence>
<reference evidence="2 3" key="1">
    <citation type="journal article" date="2017" name="ISME J.">
        <title>Genome of 'Ca. Desulfovibrio trichonymphae', an H2-oxidizing bacterium in a tripartite symbiotic system within a protist cell in the termite gut.</title>
        <authorList>
            <person name="Kuwahara H."/>
            <person name="Yuki M."/>
            <person name="Izawa K."/>
            <person name="Ohkuma M."/>
            <person name="Hongoh Y."/>
        </authorList>
    </citation>
    <scope>NUCLEOTIDE SEQUENCE [LARGE SCALE GENOMIC DNA]</scope>
    <source>
        <strain evidence="2 3">Rs-N31</strain>
    </source>
</reference>
<accession>A0A1J1DRN1</accession>
<protein>
    <submittedName>
        <fullName evidence="2">Uncharacterized protein</fullName>
    </submittedName>
</protein>
<name>A0A1J1DRN1_9BACT</name>
<keyword evidence="1" id="KW-1133">Transmembrane helix</keyword>
<evidence type="ECO:0000313" key="3">
    <source>
        <dbReference type="Proteomes" id="UP000242645"/>
    </source>
</evidence>
<keyword evidence="1" id="KW-0472">Membrane</keyword>
<keyword evidence="3" id="KW-1185">Reference proteome</keyword>
<proteinExistence type="predicted"/>
<dbReference type="EMBL" id="AP017368">
    <property type="protein sequence ID" value="BAV92519.1"/>
    <property type="molecule type" value="Genomic_DNA"/>
</dbReference>
<gene>
    <name evidence="2" type="ORF">RSDT_1007</name>
</gene>